<dbReference type="PANTHER" id="PTHR31212:SF4">
    <property type="entry name" value="ALPHA-KETOGLUTARATE-DEPENDENT DIOXYGENASE ALKB HOMOLOG 3"/>
    <property type="match status" value="1"/>
</dbReference>
<name>A0A1Y2DYS7_9BASI</name>
<dbReference type="InParanoid" id="A0A1Y2DYS7"/>
<evidence type="ECO:0000313" key="5">
    <source>
        <dbReference type="Proteomes" id="UP000193467"/>
    </source>
</evidence>
<dbReference type="CDD" id="cd14279">
    <property type="entry name" value="CUE"/>
    <property type="match status" value="1"/>
</dbReference>
<gene>
    <name evidence="4" type="ORF">BCR35DRAFT_355006</name>
</gene>
<reference evidence="4 5" key="1">
    <citation type="submission" date="2016-07" db="EMBL/GenBank/DDBJ databases">
        <title>Pervasive Adenine N6-methylation of Active Genes in Fungi.</title>
        <authorList>
            <consortium name="DOE Joint Genome Institute"/>
            <person name="Mondo S.J."/>
            <person name="Dannebaum R.O."/>
            <person name="Kuo R.C."/>
            <person name="Labutti K."/>
            <person name="Haridas S."/>
            <person name="Kuo A."/>
            <person name="Salamov A."/>
            <person name="Ahrendt S.R."/>
            <person name="Lipzen A."/>
            <person name="Sullivan W."/>
            <person name="Andreopoulos W.B."/>
            <person name="Clum A."/>
            <person name="Lindquist E."/>
            <person name="Daum C."/>
            <person name="Ramamoorthy G.K."/>
            <person name="Gryganskyi A."/>
            <person name="Culley D."/>
            <person name="Magnuson J.K."/>
            <person name="James T.Y."/>
            <person name="O'Malley M.A."/>
            <person name="Stajich J.E."/>
            <person name="Spatafora J.W."/>
            <person name="Visel A."/>
            <person name="Grigoriev I.V."/>
        </authorList>
    </citation>
    <scope>NUCLEOTIDE SEQUENCE [LARGE SCALE GENOMIC DNA]</scope>
    <source>
        <strain evidence="4 5">62-1032</strain>
    </source>
</reference>
<accession>A0A1Y2DYS7</accession>
<dbReference type="InterPro" id="IPR037151">
    <property type="entry name" value="AlkB-like_sf"/>
</dbReference>
<feature type="region of interest" description="Disordered" evidence="1">
    <location>
        <begin position="69"/>
        <end position="96"/>
    </location>
</feature>
<dbReference type="EMBL" id="MCGR01000067">
    <property type="protein sequence ID" value="ORY63795.1"/>
    <property type="molecule type" value="Genomic_DNA"/>
</dbReference>
<dbReference type="Pfam" id="PF13532">
    <property type="entry name" value="2OG-FeII_Oxy_2"/>
    <property type="match status" value="1"/>
</dbReference>
<evidence type="ECO:0000313" key="4">
    <source>
        <dbReference type="EMBL" id="ORY63795.1"/>
    </source>
</evidence>
<dbReference type="InterPro" id="IPR027450">
    <property type="entry name" value="AlkB-like"/>
</dbReference>
<comment type="caution">
    <text evidence="4">The sequence shown here is derived from an EMBL/GenBank/DDBJ whole genome shotgun (WGS) entry which is preliminary data.</text>
</comment>
<dbReference type="AlphaFoldDB" id="A0A1Y2DYS7"/>
<dbReference type="PROSITE" id="PS51471">
    <property type="entry name" value="FE2OG_OXY"/>
    <property type="match status" value="1"/>
</dbReference>
<dbReference type="GO" id="GO:0006307">
    <property type="term" value="P:DNA alkylation repair"/>
    <property type="evidence" value="ECO:0007669"/>
    <property type="project" value="InterPro"/>
</dbReference>
<dbReference type="InterPro" id="IPR005123">
    <property type="entry name" value="Oxoglu/Fe-dep_dioxygenase_dom"/>
</dbReference>
<feature type="domain" description="Fe2OG dioxygenase" evidence="3">
    <location>
        <begin position="267"/>
        <end position="387"/>
    </location>
</feature>
<evidence type="ECO:0000259" key="3">
    <source>
        <dbReference type="PROSITE" id="PS51471"/>
    </source>
</evidence>
<proteinExistence type="predicted"/>
<dbReference type="PANTHER" id="PTHR31212">
    <property type="entry name" value="ALPHA-KETOGLUTARATE-DEPENDENT DIOXYGENASE ALKB HOMOLOG 3"/>
    <property type="match status" value="1"/>
</dbReference>
<dbReference type="PROSITE" id="PS51140">
    <property type="entry name" value="CUE"/>
    <property type="match status" value="1"/>
</dbReference>
<dbReference type="Gene3D" id="2.60.120.590">
    <property type="entry name" value="Alpha-ketoglutarate-dependent dioxygenase AlkB-like"/>
    <property type="match status" value="1"/>
</dbReference>
<dbReference type="InterPro" id="IPR032854">
    <property type="entry name" value="ALKBH3"/>
</dbReference>
<dbReference type="OrthoDB" id="545910at2759"/>
<sequence length="551" mass="59914">MSADSSALQTLQAIFPAHSPTELHRILLASNRSLERATTALLGHAPIVSATGSTGKSLKRPREHKLDGWLKGAPLKAQQAPPPATRRAKVKEADSTTATSAFSLLRSLPSTSSLPSPNPPPPVNLPPLTLSTPAMIAEHTHGLITLIPNVLPADLASRLYKTMVEESEGKAGTKEAWDRNRWYLFEREVESPHTTSFYVEAPNQLDGKSYDAQAFAEAAHHWYNGEKRSARVFLPEMDEARELIAALMRTVLSERERHPLEWQGDWAPNVAAANCYRGAKESVGWHSDVLTYLGPYPTIASLSLGVSRPFRLRPFLPSTSSSSASTNRTLEIRLDHNTLCIMHAGCQERFKHSIPPVGAMDVFRLPGEGKEGRAYRERINMTFRHYRPDFAPLPTIGSITGSSSLARPPVHSAPPPAWATIPLAAPPPPSSSSTSAASSTYRGTPYCHCGVPTLLRPDAKGRAKARLAPSTSSSSSSAPPNEVKGKEAESPDDLLFFWTCAAGMQNEGKTCKFWQRLDMRKEGRGRWFVPPSSAKTTAGSAEVVGRGEGEV</sequence>
<dbReference type="GO" id="GO:0043130">
    <property type="term" value="F:ubiquitin binding"/>
    <property type="evidence" value="ECO:0007669"/>
    <property type="project" value="InterPro"/>
</dbReference>
<feature type="region of interest" description="Disordered" evidence="1">
    <location>
        <begin position="460"/>
        <end position="488"/>
    </location>
</feature>
<evidence type="ECO:0000259" key="2">
    <source>
        <dbReference type="PROSITE" id="PS51140"/>
    </source>
</evidence>
<keyword evidence="5" id="KW-1185">Reference proteome</keyword>
<evidence type="ECO:0000256" key="1">
    <source>
        <dbReference type="SAM" id="MobiDB-lite"/>
    </source>
</evidence>
<dbReference type="GO" id="GO:0051213">
    <property type="term" value="F:dioxygenase activity"/>
    <property type="evidence" value="ECO:0007669"/>
    <property type="project" value="InterPro"/>
</dbReference>
<feature type="domain" description="CUE" evidence="2">
    <location>
        <begin position="3"/>
        <end position="45"/>
    </location>
</feature>
<dbReference type="Proteomes" id="UP000193467">
    <property type="component" value="Unassembled WGS sequence"/>
</dbReference>
<organism evidence="4 5">
    <name type="scientific">Leucosporidium creatinivorum</name>
    <dbReference type="NCBI Taxonomy" id="106004"/>
    <lineage>
        <taxon>Eukaryota</taxon>
        <taxon>Fungi</taxon>
        <taxon>Dikarya</taxon>
        <taxon>Basidiomycota</taxon>
        <taxon>Pucciniomycotina</taxon>
        <taxon>Microbotryomycetes</taxon>
        <taxon>Leucosporidiales</taxon>
        <taxon>Leucosporidium</taxon>
    </lineage>
</organism>
<feature type="region of interest" description="Disordered" evidence="1">
    <location>
        <begin position="528"/>
        <end position="551"/>
    </location>
</feature>
<dbReference type="STRING" id="106004.A0A1Y2DYS7"/>
<evidence type="ECO:0008006" key="6">
    <source>
        <dbReference type="Google" id="ProtNLM"/>
    </source>
</evidence>
<dbReference type="SUPFAM" id="SSF51197">
    <property type="entry name" value="Clavaminate synthase-like"/>
    <property type="match status" value="1"/>
</dbReference>
<dbReference type="Pfam" id="PF02845">
    <property type="entry name" value="CUE"/>
    <property type="match status" value="1"/>
</dbReference>
<protein>
    <recommendedName>
        <fullName evidence="6">Fe2OG dioxygenase domain-containing protein</fullName>
    </recommendedName>
</protein>
<dbReference type="InterPro" id="IPR003892">
    <property type="entry name" value="CUE"/>
</dbReference>